<evidence type="ECO:0000313" key="4">
    <source>
        <dbReference type="Proteomes" id="UP000019140"/>
    </source>
</evidence>
<dbReference type="Gene3D" id="3.40.50.150">
    <property type="entry name" value="Vaccinia Virus protein VP39"/>
    <property type="match status" value="1"/>
</dbReference>
<keyword evidence="2" id="KW-0808">Transferase</keyword>
<dbReference type="GO" id="GO:0071770">
    <property type="term" value="P:DIM/DIP cell wall layer assembly"/>
    <property type="evidence" value="ECO:0007669"/>
    <property type="project" value="TreeGrafter"/>
</dbReference>
<dbReference type="InterPro" id="IPR029063">
    <property type="entry name" value="SAM-dependent_MTases_sf"/>
</dbReference>
<dbReference type="GO" id="GO:0008610">
    <property type="term" value="P:lipid biosynthetic process"/>
    <property type="evidence" value="ECO:0007669"/>
    <property type="project" value="InterPro"/>
</dbReference>
<dbReference type="Pfam" id="PF04989">
    <property type="entry name" value="RMNT_CmcI"/>
    <property type="match status" value="1"/>
</dbReference>
<dbReference type="AlphaFoldDB" id="W4M9V8"/>
<proteinExistence type="predicted"/>
<sequence length="213" mass="23936">MPPMEQCLDEPLRNILAIMQQRIVEQTTYFGVPALKSPLDYWVYQEIITEMRPDMIVEIGNHQGGSTLALAHLCDALGTGQVIGVDITHEHVPDIVRQHPRIQLIQGDACACFNDVSQLCPANARVLVIEDSSHTYANTLNVLRTYSQLVKVNDYFIVEDGICHHGVEAGPNPGPLEAVETFVGERADFEIDRQRESFVITWNPKGYLRRVAR</sequence>
<dbReference type="PANTHER" id="PTHR40048">
    <property type="entry name" value="RHAMNOSYL O-METHYLTRANSFERASE"/>
    <property type="match status" value="1"/>
</dbReference>
<name>W4M9V8_9BACT</name>
<evidence type="ECO:0000256" key="1">
    <source>
        <dbReference type="ARBA" id="ARBA00022603"/>
    </source>
</evidence>
<dbReference type="InterPro" id="IPR007072">
    <property type="entry name" value="RNMT_CmcI"/>
</dbReference>
<reference evidence="3 4" key="1">
    <citation type="journal article" date="2014" name="Nature">
        <title>An environmental bacterial taxon with a large and distinct metabolic repertoire.</title>
        <authorList>
            <person name="Wilson M.C."/>
            <person name="Mori T."/>
            <person name="Ruckert C."/>
            <person name="Uria A.R."/>
            <person name="Helf M.J."/>
            <person name="Takada K."/>
            <person name="Gernert C."/>
            <person name="Steffens U.A."/>
            <person name="Heycke N."/>
            <person name="Schmitt S."/>
            <person name="Rinke C."/>
            <person name="Helfrich E.J."/>
            <person name="Brachmann A.O."/>
            <person name="Gurgui C."/>
            <person name="Wakimoto T."/>
            <person name="Kracht M."/>
            <person name="Crusemann M."/>
            <person name="Hentschel U."/>
            <person name="Abe I."/>
            <person name="Matsunaga S."/>
            <person name="Kalinowski J."/>
            <person name="Takeyama H."/>
            <person name="Piel J."/>
        </authorList>
    </citation>
    <scope>NUCLEOTIDE SEQUENCE [LARGE SCALE GENOMIC DNA]</scope>
    <source>
        <strain evidence="4">TSY2</strain>
    </source>
</reference>
<dbReference type="GO" id="GO:0032259">
    <property type="term" value="P:methylation"/>
    <property type="evidence" value="ECO:0007669"/>
    <property type="project" value="UniProtKB-KW"/>
</dbReference>
<dbReference type="EMBL" id="AZHX01000699">
    <property type="protein sequence ID" value="ETX06402.1"/>
    <property type="molecule type" value="Genomic_DNA"/>
</dbReference>
<gene>
    <name evidence="3" type="ORF">ETSY2_17280</name>
</gene>
<dbReference type="PANTHER" id="PTHR40048:SF1">
    <property type="entry name" value="RHAMNOSYL O-METHYLTRANSFERASE"/>
    <property type="match status" value="1"/>
</dbReference>
<dbReference type="HOGENOM" id="CLU_063868_0_0_7"/>
<evidence type="ECO:0000256" key="2">
    <source>
        <dbReference type="ARBA" id="ARBA00022679"/>
    </source>
</evidence>
<comment type="caution">
    <text evidence="3">The sequence shown here is derived from an EMBL/GenBank/DDBJ whole genome shotgun (WGS) entry which is preliminary data.</text>
</comment>
<accession>W4M9V8</accession>
<protein>
    <submittedName>
        <fullName evidence="3">Uncharacterized protein</fullName>
    </submittedName>
</protein>
<keyword evidence="1" id="KW-0489">Methyltransferase</keyword>
<keyword evidence="4" id="KW-1185">Reference proteome</keyword>
<organism evidence="3 4">
    <name type="scientific">Candidatus Entotheonella gemina</name>
    <dbReference type="NCBI Taxonomy" id="1429439"/>
    <lineage>
        <taxon>Bacteria</taxon>
        <taxon>Pseudomonadati</taxon>
        <taxon>Nitrospinota/Tectimicrobiota group</taxon>
        <taxon>Candidatus Tectimicrobiota</taxon>
        <taxon>Candidatus Entotheonellia</taxon>
        <taxon>Candidatus Entotheonellales</taxon>
        <taxon>Candidatus Entotheonellaceae</taxon>
        <taxon>Candidatus Entotheonella</taxon>
    </lineage>
</organism>
<dbReference type="GO" id="GO:0005886">
    <property type="term" value="C:plasma membrane"/>
    <property type="evidence" value="ECO:0007669"/>
    <property type="project" value="TreeGrafter"/>
</dbReference>
<dbReference type="Proteomes" id="UP000019140">
    <property type="component" value="Unassembled WGS sequence"/>
</dbReference>
<evidence type="ECO:0000313" key="3">
    <source>
        <dbReference type="EMBL" id="ETX06402.1"/>
    </source>
</evidence>
<dbReference type="GO" id="GO:0008168">
    <property type="term" value="F:methyltransferase activity"/>
    <property type="evidence" value="ECO:0007669"/>
    <property type="project" value="UniProtKB-KW"/>
</dbReference>
<dbReference type="SUPFAM" id="SSF53335">
    <property type="entry name" value="S-adenosyl-L-methionine-dependent methyltransferases"/>
    <property type="match status" value="1"/>
</dbReference>